<sequence>MIMQLFSRTLPPVVKMRHHSLPWLLRHVEERCHELEAVMSPETTASQIEGEDPFDLVADDLAASCHLLCIEKVAAENRQDAATFARLLEELLLRGCWFAFMSNRPLHELVHDVQLGIEREGPFVELCNTHLLQLNLSGGPIYNNANAVTAPAEAGRDQQQEQQQRESSHCYQGRDGVARLRDSWRRLVECSNGRECATSVSFKFFGRDKLFVPKALVVEDGRRLQQQQPHVSQTSDQQEALGALVQRGQQAEPMPQGEPPLLAAYFEFDRLFGPQGLRPPGGLDPAPGGSRDGSAPLSAMDCLALAESGCTAVFIEGVPFLHPEQRDCAMRFVTLLDVLWDHQTQLHISAEAGPSELFAPLLDAALAPASHPSFWEAAAAAPMELEEPAKGRRAEEHALLAEEVLMLKRAAARLAQMTQR</sequence>
<dbReference type="PANTHER" id="PTHR12169:SF29">
    <property type="entry name" value="AFG1-LIKE ATPASE FAMILY PROTEIN"/>
    <property type="match status" value="1"/>
</dbReference>
<dbReference type="GO" id="GO:0005524">
    <property type="term" value="F:ATP binding"/>
    <property type="evidence" value="ECO:0007669"/>
    <property type="project" value="UniProtKB-KW"/>
</dbReference>
<dbReference type="AlphaFoldDB" id="A0A0D2N501"/>
<evidence type="ECO:0000313" key="4">
    <source>
        <dbReference type="EMBL" id="KIZ07392.1"/>
    </source>
</evidence>
<dbReference type="OrthoDB" id="548867at2759"/>
<evidence type="ECO:0000256" key="3">
    <source>
        <dbReference type="SAM" id="MobiDB-lite"/>
    </source>
</evidence>
<dbReference type="GO" id="GO:0005739">
    <property type="term" value="C:mitochondrion"/>
    <property type="evidence" value="ECO:0007669"/>
    <property type="project" value="TreeGrafter"/>
</dbReference>
<name>A0A0D2N501_9CHLO</name>
<dbReference type="EMBL" id="KK100266">
    <property type="protein sequence ID" value="KIZ07392.1"/>
    <property type="molecule type" value="Genomic_DNA"/>
</dbReference>
<reference evidence="4 5" key="1">
    <citation type="journal article" date="2013" name="BMC Genomics">
        <title>Reconstruction of the lipid metabolism for the microalga Monoraphidium neglectum from its genome sequence reveals characteristics suitable for biofuel production.</title>
        <authorList>
            <person name="Bogen C."/>
            <person name="Al-Dilaimi A."/>
            <person name="Albersmeier A."/>
            <person name="Wichmann J."/>
            <person name="Grundmann M."/>
            <person name="Rupp O."/>
            <person name="Lauersen K.J."/>
            <person name="Blifernez-Klassen O."/>
            <person name="Kalinowski J."/>
            <person name="Goesmann A."/>
            <person name="Mussgnug J.H."/>
            <person name="Kruse O."/>
        </authorList>
    </citation>
    <scope>NUCLEOTIDE SEQUENCE [LARGE SCALE GENOMIC DNA]</scope>
    <source>
        <strain evidence="4 5">SAG 48.87</strain>
    </source>
</reference>
<proteinExistence type="predicted"/>
<evidence type="ECO:0000313" key="5">
    <source>
        <dbReference type="Proteomes" id="UP000054498"/>
    </source>
</evidence>
<keyword evidence="2" id="KW-0067">ATP-binding</keyword>
<keyword evidence="5" id="KW-1185">Reference proteome</keyword>
<dbReference type="GO" id="GO:0016887">
    <property type="term" value="F:ATP hydrolysis activity"/>
    <property type="evidence" value="ECO:0007669"/>
    <property type="project" value="InterPro"/>
</dbReference>
<accession>A0A0D2N501</accession>
<evidence type="ECO:0000256" key="1">
    <source>
        <dbReference type="ARBA" id="ARBA00022741"/>
    </source>
</evidence>
<organism evidence="4 5">
    <name type="scientific">Monoraphidium neglectum</name>
    <dbReference type="NCBI Taxonomy" id="145388"/>
    <lineage>
        <taxon>Eukaryota</taxon>
        <taxon>Viridiplantae</taxon>
        <taxon>Chlorophyta</taxon>
        <taxon>core chlorophytes</taxon>
        <taxon>Chlorophyceae</taxon>
        <taxon>CS clade</taxon>
        <taxon>Sphaeropleales</taxon>
        <taxon>Selenastraceae</taxon>
        <taxon>Monoraphidium</taxon>
    </lineage>
</organism>
<dbReference type="KEGG" id="mng:MNEG_0560"/>
<dbReference type="GeneID" id="25726678"/>
<dbReference type="PANTHER" id="PTHR12169">
    <property type="entry name" value="ATPASE N2B"/>
    <property type="match status" value="1"/>
</dbReference>
<dbReference type="Pfam" id="PF03969">
    <property type="entry name" value="AFG1_ATPase"/>
    <property type="match status" value="2"/>
</dbReference>
<dbReference type="Proteomes" id="UP000054498">
    <property type="component" value="Unassembled WGS sequence"/>
</dbReference>
<dbReference type="InterPro" id="IPR005654">
    <property type="entry name" value="ATPase_AFG1-like"/>
</dbReference>
<feature type="region of interest" description="Disordered" evidence="3">
    <location>
        <begin position="151"/>
        <end position="172"/>
    </location>
</feature>
<protein>
    <submittedName>
        <fullName evidence="4">Uncharacterized protein</fullName>
    </submittedName>
</protein>
<gene>
    <name evidence="4" type="ORF">MNEG_0560</name>
</gene>
<keyword evidence="1" id="KW-0547">Nucleotide-binding</keyword>
<feature type="compositionally biased region" description="Basic and acidic residues" evidence="3">
    <location>
        <begin position="154"/>
        <end position="168"/>
    </location>
</feature>
<evidence type="ECO:0000256" key="2">
    <source>
        <dbReference type="ARBA" id="ARBA00022840"/>
    </source>
</evidence>
<dbReference type="RefSeq" id="XP_013906411.1">
    <property type="nucleotide sequence ID" value="XM_014050957.1"/>
</dbReference>